<dbReference type="InterPro" id="IPR027417">
    <property type="entry name" value="P-loop_NTPase"/>
</dbReference>
<dbReference type="SUPFAM" id="SSF52540">
    <property type="entry name" value="P-loop containing nucleoside triphosphate hydrolases"/>
    <property type="match status" value="1"/>
</dbReference>
<dbReference type="GO" id="GO:0046677">
    <property type="term" value="P:response to antibiotic"/>
    <property type="evidence" value="ECO:0007669"/>
    <property type="project" value="UniProtKB-KW"/>
</dbReference>
<accession>A0A5P2ATP3</accession>
<organism evidence="7 8">
    <name type="scientific">Streptomyces venezuelae</name>
    <dbReference type="NCBI Taxonomy" id="54571"/>
    <lineage>
        <taxon>Bacteria</taxon>
        <taxon>Bacillati</taxon>
        <taxon>Actinomycetota</taxon>
        <taxon>Actinomycetes</taxon>
        <taxon>Kitasatosporales</taxon>
        <taxon>Streptomycetaceae</taxon>
        <taxon>Streptomyces</taxon>
    </lineage>
</organism>
<sequence>MVMTSQLPSVTEFPGSSENVLEVVDLRVRYADIEAVAGISFSVVPGEIFGLLGRNGAGKTSTISAIAGLRRPDAGQVRILGEDALARTDLLRASLALQPQQASLFPRLKVRETLETWAALYPAPRDVDALLDEIGLAEKAGARSARLSGGQQQRLLLATALVGDTPVVVLDEPTTGLDPHARHAVWDLIRRAQAGGTTFLLTTHAMAEAEEMCDRLAVMHEGRMVAAGSPAELIARYASGGVVSVRTGSSELVDRVRARHGDAVTAVESAGRSGRTRFEVTADDPHATAAWITGLDPAADVRPRPATLEDVFLRLTGTSLEPTSDKASEQEGER</sequence>
<dbReference type="InterPro" id="IPR003593">
    <property type="entry name" value="AAA+_ATPase"/>
</dbReference>
<gene>
    <name evidence="7" type="ORF">DEJ46_23265</name>
</gene>
<keyword evidence="5" id="KW-0046">Antibiotic resistance</keyword>
<dbReference type="SMART" id="SM00382">
    <property type="entry name" value="AAA"/>
    <property type="match status" value="1"/>
</dbReference>
<evidence type="ECO:0000259" key="6">
    <source>
        <dbReference type="PROSITE" id="PS50893"/>
    </source>
</evidence>
<dbReference type="PANTHER" id="PTHR42711">
    <property type="entry name" value="ABC TRANSPORTER ATP-BINDING PROTEIN"/>
    <property type="match status" value="1"/>
</dbReference>
<evidence type="ECO:0000256" key="2">
    <source>
        <dbReference type="ARBA" id="ARBA00022448"/>
    </source>
</evidence>
<name>A0A5P2ATP3_STRVZ</name>
<keyword evidence="4 7" id="KW-0067">ATP-binding</keyword>
<evidence type="ECO:0000256" key="1">
    <source>
        <dbReference type="ARBA" id="ARBA00004202"/>
    </source>
</evidence>
<dbReference type="OrthoDB" id="9804819at2"/>
<keyword evidence="3" id="KW-0547">Nucleotide-binding</keyword>
<evidence type="ECO:0000313" key="7">
    <source>
        <dbReference type="EMBL" id="QES21664.1"/>
    </source>
</evidence>
<dbReference type="Proteomes" id="UP000324106">
    <property type="component" value="Chromosome"/>
</dbReference>
<proteinExistence type="predicted"/>
<dbReference type="PROSITE" id="PS00211">
    <property type="entry name" value="ABC_TRANSPORTER_1"/>
    <property type="match status" value="1"/>
</dbReference>
<dbReference type="InterPro" id="IPR050763">
    <property type="entry name" value="ABC_transporter_ATP-binding"/>
</dbReference>
<comment type="subcellular location">
    <subcellularLocation>
        <location evidence="1">Cell membrane</location>
        <topology evidence="1">Peripheral membrane protein</topology>
    </subcellularLocation>
</comment>
<feature type="domain" description="ABC transporter" evidence="6">
    <location>
        <begin position="21"/>
        <end position="246"/>
    </location>
</feature>
<keyword evidence="2" id="KW-0813">Transport</keyword>
<dbReference type="Pfam" id="PF00005">
    <property type="entry name" value="ABC_tran"/>
    <property type="match status" value="1"/>
</dbReference>
<evidence type="ECO:0000256" key="3">
    <source>
        <dbReference type="ARBA" id="ARBA00022741"/>
    </source>
</evidence>
<dbReference type="GO" id="GO:0005524">
    <property type="term" value="F:ATP binding"/>
    <property type="evidence" value="ECO:0007669"/>
    <property type="project" value="UniProtKB-KW"/>
</dbReference>
<evidence type="ECO:0000256" key="4">
    <source>
        <dbReference type="ARBA" id="ARBA00022840"/>
    </source>
</evidence>
<evidence type="ECO:0000256" key="5">
    <source>
        <dbReference type="ARBA" id="ARBA00023251"/>
    </source>
</evidence>
<dbReference type="InterPro" id="IPR003439">
    <property type="entry name" value="ABC_transporter-like_ATP-bd"/>
</dbReference>
<dbReference type="GO" id="GO:0005886">
    <property type="term" value="C:plasma membrane"/>
    <property type="evidence" value="ECO:0007669"/>
    <property type="project" value="UniProtKB-SubCell"/>
</dbReference>
<dbReference type="Gene3D" id="3.40.50.300">
    <property type="entry name" value="P-loop containing nucleotide triphosphate hydrolases"/>
    <property type="match status" value="1"/>
</dbReference>
<dbReference type="CDD" id="cd03263">
    <property type="entry name" value="ABC_subfamily_A"/>
    <property type="match status" value="1"/>
</dbReference>
<dbReference type="EMBL" id="CP029194">
    <property type="protein sequence ID" value="QES21664.1"/>
    <property type="molecule type" value="Genomic_DNA"/>
</dbReference>
<evidence type="ECO:0000313" key="8">
    <source>
        <dbReference type="Proteomes" id="UP000324106"/>
    </source>
</evidence>
<dbReference type="PROSITE" id="PS50893">
    <property type="entry name" value="ABC_TRANSPORTER_2"/>
    <property type="match status" value="1"/>
</dbReference>
<reference evidence="7 8" key="1">
    <citation type="submission" date="2018-05" db="EMBL/GenBank/DDBJ databases">
        <title>Streptomyces venezuelae.</title>
        <authorList>
            <person name="Kim W."/>
            <person name="Lee N."/>
            <person name="Cho B.-K."/>
        </authorList>
    </citation>
    <scope>NUCLEOTIDE SEQUENCE [LARGE SCALE GENOMIC DNA]</scope>
    <source>
        <strain evidence="7 8">ATCC 15068</strain>
    </source>
</reference>
<dbReference type="PANTHER" id="PTHR42711:SF16">
    <property type="entry name" value="ABC TRANSPORTER ATP-BINDING PROTEIN"/>
    <property type="match status" value="1"/>
</dbReference>
<dbReference type="AlphaFoldDB" id="A0A5P2ATP3"/>
<dbReference type="InterPro" id="IPR017871">
    <property type="entry name" value="ABC_transporter-like_CS"/>
</dbReference>
<dbReference type="GO" id="GO:0016887">
    <property type="term" value="F:ATP hydrolysis activity"/>
    <property type="evidence" value="ECO:0007669"/>
    <property type="project" value="InterPro"/>
</dbReference>
<protein>
    <submittedName>
        <fullName evidence="7">ABC transporter ATP-binding protein</fullName>
    </submittedName>
</protein>